<proteinExistence type="predicted"/>
<reference evidence="7" key="1">
    <citation type="submission" date="2016-10" db="EMBL/GenBank/DDBJ databases">
        <authorList>
            <person name="Varghese N."/>
            <person name="Submissions S."/>
        </authorList>
    </citation>
    <scope>NUCLEOTIDE SEQUENCE [LARGE SCALE GENOMIC DNA]</scope>
    <source>
        <strain evidence="7">DSM 19181</strain>
    </source>
</reference>
<dbReference type="InterPro" id="IPR015421">
    <property type="entry name" value="PyrdxlP-dep_Trfase_major"/>
</dbReference>
<evidence type="ECO:0000313" key="7">
    <source>
        <dbReference type="Proteomes" id="UP000199433"/>
    </source>
</evidence>
<evidence type="ECO:0000259" key="5">
    <source>
        <dbReference type="Pfam" id="PF00155"/>
    </source>
</evidence>
<dbReference type="STRING" id="426701.SAMN04488098_10568"/>
<sequence length="332" mass="38167">MIRIDKNESPYRALSEEEIGKIAVDTHFNQYAEDEYVELQKSYAAYNGFDPDLISFANGSDEWIQKAMIVLGDGPVLVLDPDFVMYEEYAKQFGRKLTKINCHDDWTFDYEEVYKKIKELNPSVFIFSQPNNPFGTLHPSEFVEQASALMKEAGGYFIIDEAYGEFIEDQVTYPEGDHVIRLRTLSKVYGLAGLRVGVAISTEKTMGILNSIAHPYPLNTFSLNVANYLLNQTERLDKFIELNRTLSRKLKQIFQDEVGDVIDILDSSTNFIFTYGEKAVDLGEHIVERGFLPRMYPESDNPALRQIVRYSIATEEQLMDLQTILKEWRQAQ</sequence>
<accession>A0A1G9E9Z6</accession>
<dbReference type="Gene3D" id="3.90.1150.10">
    <property type="entry name" value="Aspartate Aminotransferase, domain 1"/>
    <property type="match status" value="1"/>
</dbReference>
<evidence type="ECO:0000256" key="4">
    <source>
        <dbReference type="ARBA" id="ARBA00022898"/>
    </source>
</evidence>
<evidence type="ECO:0000256" key="1">
    <source>
        <dbReference type="ARBA" id="ARBA00001933"/>
    </source>
</evidence>
<gene>
    <name evidence="6" type="ORF">SAMN04488098_10568</name>
</gene>
<keyword evidence="7" id="KW-1185">Reference proteome</keyword>
<dbReference type="EMBL" id="FNFK01000056">
    <property type="protein sequence ID" value="SDK72866.1"/>
    <property type="molecule type" value="Genomic_DNA"/>
</dbReference>
<dbReference type="Pfam" id="PF00155">
    <property type="entry name" value="Aminotran_1_2"/>
    <property type="match status" value="1"/>
</dbReference>
<keyword evidence="2 6" id="KW-0032">Aminotransferase</keyword>
<dbReference type="InterPro" id="IPR015422">
    <property type="entry name" value="PyrdxlP-dep_Trfase_small"/>
</dbReference>
<protein>
    <submittedName>
        <fullName evidence="6">Histidinol-phosphate aminotransferase</fullName>
    </submittedName>
</protein>
<dbReference type="Gene3D" id="3.40.640.10">
    <property type="entry name" value="Type I PLP-dependent aspartate aminotransferase-like (Major domain)"/>
    <property type="match status" value="1"/>
</dbReference>
<dbReference type="InterPro" id="IPR015424">
    <property type="entry name" value="PyrdxlP-dep_Trfase"/>
</dbReference>
<keyword evidence="4" id="KW-0663">Pyridoxal phosphate</keyword>
<comment type="cofactor">
    <cofactor evidence="1">
        <name>pyridoxal 5'-phosphate</name>
        <dbReference type="ChEBI" id="CHEBI:597326"/>
    </cofactor>
</comment>
<evidence type="ECO:0000256" key="3">
    <source>
        <dbReference type="ARBA" id="ARBA00022679"/>
    </source>
</evidence>
<name>A0A1G9E9Z6_9LACT</name>
<dbReference type="SUPFAM" id="SSF53383">
    <property type="entry name" value="PLP-dependent transferases"/>
    <property type="match status" value="1"/>
</dbReference>
<dbReference type="RefSeq" id="WP_091268474.1">
    <property type="nucleotide sequence ID" value="NZ_FNFK01000056.1"/>
</dbReference>
<dbReference type="PANTHER" id="PTHR42885:SF2">
    <property type="entry name" value="HISTIDINOL-PHOSPHATE AMINOTRANSFERASE"/>
    <property type="match status" value="1"/>
</dbReference>
<dbReference type="CDD" id="cd00609">
    <property type="entry name" value="AAT_like"/>
    <property type="match status" value="1"/>
</dbReference>
<dbReference type="GO" id="GO:0008483">
    <property type="term" value="F:transaminase activity"/>
    <property type="evidence" value="ECO:0007669"/>
    <property type="project" value="UniProtKB-KW"/>
</dbReference>
<dbReference type="InterPro" id="IPR004839">
    <property type="entry name" value="Aminotransferase_I/II_large"/>
</dbReference>
<feature type="domain" description="Aminotransferase class I/classII large" evidence="5">
    <location>
        <begin position="22"/>
        <end position="274"/>
    </location>
</feature>
<dbReference type="GO" id="GO:0030170">
    <property type="term" value="F:pyridoxal phosphate binding"/>
    <property type="evidence" value="ECO:0007669"/>
    <property type="project" value="InterPro"/>
</dbReference>
<dbReference type="PANTHER" id="PTHR42885">
    <property type="entry name" value="HISTIDINOL-PHOSPHATE AMINOTRANSFERASE-RELATED"/>
    <property type="match status" value="1"/>
</dbReference>
<dbReference type="AlphaFoldDB" id="A0A1G9E9Z6"/>
<dbReference type="Proteomes" id="UP000199433">
    <property type="component" value="Unassembled WGS sequence"/>
</dbReference>
<keyword evidence="3 6" id="KW-0808">Transferase</keyword>
<dbReference type="OrthoDB" id="9813612at2"/>
<evidence type="ECO:0000256" key="2">
    <source>
        <dbReference type="ARBA" id="ARBA00022576"/>
    </source>
</evidence>
<evidence type="ECO:0000313" key="6">
    <source>
        <dbReference type="EMBL" id="SDK72866.1"/>
    </source>
</evidence>
<organism evidence="6 7">
    <name type="scientific">Alkalibacterium thalassium</name>
    <dbReference type="NCBI Taxonomy" id="426701"/>
    <lineage>
        <taxon>Bacteria</taxon>
        <taxon>Bacillati</taxon>
        <taxon>Bacillota</taxon>
        <taxon>Bacilli</taxon>
        <taxon>Lactobacillales</taxon>
        <taxon>Carnobacteriaceae</taxon>
        <taxon>Alkalibacterium</taxon>
    </lineage>
</organism>